<dbReference type="InterPro" id="IPR032816">
    <property type="entry name" value="VTT_dom"/>
</dbReference>
<dbReference type="EMBL" id="PGTZ01000006">
    <property type="protein sequence ID" value="PJI94885.1"/>
    <property type="molecule type" value="Genomic_DNA"/>
</dbReference>
<evidence type="ECO:0000256" key="4">
    <source>
        <dbReference type="ARBA" id="ARBA00022692"/>
    </source>
</evidence>
<keyword evidence="6 8" id="KW-0472">Membrane</keyword>
<keyword evidence="11" id="KW-1185">Reference proteome</keyword>
<feature type="transmembrane region" description="Helical" evidence="8">
    <location>
        <begin position="212"/>
        <end position="233"/>
    </location>
</feature>
<comment type="subcellular location">
    <subcellularLocation>
        <location evidence="1">Cell membrane</location>
        <topology evidence="1">Multi-pass membrane protein</topology>
    </subcellularLocation>
</comment>
<keyword evidence="4 8" id="KW-0812">Transmembrane</keyword>
<evidence type="ECO:0000313" key="11">
    <source>
        <dbReference type="Proteomes" id="UP000231586"/>
    </source>
</evidence>
<keyword evidence="5 8" id="KW-1133">Transmembrane helix</keyword>
<dbReference type="InterPro" id="IPR051311">
    <property type="entry name" value="DedA_domain"/>
</dbReference>
<dbReference type="PANTHER" id="PTHR42709:SF6">
    <property type="entry name" value="UNDECAPRENYL PHOSPHATE TRANSPORTER A"/>
    <property type="match status" value="1"/>
</dbReference>
<comment type="caution">
    <text evidence="10">The sequence shown here is derived from an EMBL/GenBank/DDBJ whole genome shotgun (WGS) entry which is preliminary data.</text>
</comment>
<evidence type="ECO:0000313" key="10">
    <source>
        <dbReference type="EMBL" id="PJI94885.1"/>
    </source>
</evidence>
<dbReference type="AlphaFoldDB" id="A0A2M8WVD3"/>
<accession>A0A2M8WVD3</accession>
<evidence type="ECO:0000256" key="8">
    <source>
        <dbReference type="SAM" id="Phobius"/>
    </source>
</evidence>
<evidence type="ECO:0000256" key="1">
    <source>
        <dbReference type="ARBA" id="ARBA00004651"/>
    </source>
</evidence>
<evidence type="ECO:0000256" key="5">
    <source>
        <dbReference type="ARBA" id="ARBA00022989"/>
    </source>
</evidence>
<organism evidence="10 11">
    <name type="scientific">Luteimicrobium subarcticum</name>
    <dbReference type="NCBI Taxonomy" id="620910"/>
    <lineage>
        <taxon>Bacteria</taxon>
        <taxon>Bacillati</taxon>
        <taxon>Actinomycetota</taxon>
        <taxon>Actinomycetes</taxon>
        <taxon>Micrococcales</taxon>
        <taxon>Luteimicrobium</taxon>
    </lineage>
</organism>
<evidence type="ECO:0000259" key="9">
    <source>
        <dbReference type="Pfam" id="PF09335"/>
    </source>
</evidence>
<dbReference type="OrthoDB" id="162303at2"/>
<name>A0A2M8WVD3_9MICO</name>
<gene>
    <name evidence="10" type="ORF">CLV34_0733</name>
</gene>
<comment type="similarity">
    <text evidence="2">Belongs to the DedA family.</text>
</comment>
<keyword evidence="3" id="KW-1003">Cell membrane</keyword>
<evidence type="ECO:0000256" key="3">
    <source>
        <dbReference type="ARBA" id="ARBA00022475"/>
    </source>
</evidence>
<evidence type="ECO:0000256" key="7">
    <source>
        <dbReference type="SAM" id="MobiDB-lite"/>
    </source>
</evidence>
<dbReference type="PANTHER" id="PTHR42709">
    <property type="entry name" value="ALKALINE PHOSPHATASE LIKE PROTEIN"/>
    <property type="match status" value="1"/>
</dbReference>
<evidence type="ECO:0000256" key="6">
    <source>
        <dbReference type="ARBA" id="ARBA00023136"/>
    </source>
</evidence>
<feature type="transmembrane region" description="Helical" evidence="8">
    <location>
        <begin position="181"/>
        <end position="206"/>
    </location>
</feature>
<feature type="region of interest" description="Disordered" evidence="7">
    <location>
        <begin position="237"/>
        <end position="259"/>
    </location>
</feature>
<feature type="region of interest" description="Disordered" evidence="7">
    <location>
        <begin position="1"/>
        <end position="30"/>
    </location>
</feature>
<protein>
    <submittedName>
        <fullName evidence="10">Membrane protein DedA with SNARE-associated domain</fullName>
    </submittedName>
</protein>
<dbReference type="Pfam" id="PF09335">
    <property type="entry name" value="VTT_dom"/>
    <property type="match status" value="1"/>
</dbReference>
<evidence type="ECO:0000256" key="2">
    <source>
        <dbReference type="ARBA" id="ARBA00010792"/>
    </source>
</evidence>
<feature type="domain" description="VTT" evidence="9">
    <location>
        <begin position="76"/>
        <end position="200"/>
    </location>
</feature>
<reference evidence="10 11" key="1">
    <citation type="submission" date="2017-11" db="EMBL/GenBank/DDBJ databases">
        <title>Genomic Encyclopedia of Archaeal and Bacterial Type Strains, Phase II (KMG-II): From Individual Species to Whole Genera.</title>
        <authorList>
            <person name="Goeker M."/>
        </authorList>
    </citation>
    <scope>NUCLEOTIDE SEQUENCE [LARGE SCALE GENOMIC DNA]</scope>
    <source>
        <strain evidence="10 11">DSM 22413</strain>
    </source>
</reference>
<dbReference type="GO" id="GO:0005886">
    <property type="term" value="C:plasma membrane"/>
    <property type="evidence" value="ECO:0007669"/>
    <property type="project" value="UniProtKB-SubCell"/>
</dbReference>
<sequence>MADVPAAPQAGSRTSRTDRRRPSRGPSVARTGDHVLDTLGALLHGLEAWTLALAGSPWVYVVVGVLCLVDGFFPPLPSESVVIALAVTAWTGGDPGLAALGAAAAVGAWSGDQVAYRVGGVVGTERFRVLRSAAGRRAVDLARRGLARRGATLVVAARYVPVGRVAVNMSAGAVGYPRRRFLLFSGVAAVAWSGCALAIGVLSAAWLGDRPLVAVAAGVVVGLLLGLVVDRVAGRTAGPRGQRDAGHAPRVPVGDRLAG</sequence>
<dbReference type="Proteomes" id="UP000231586">
    <property type="component" value="Unassembled WGS sequence"/>
</dbReference>
<proteinExistence type="inferred from homology"/>